<evidence type="ECO:0000313" key="2">
    <source>
        <dbReference type="Proteomes" id="UP000265798"/>
    </source>
</evidence>
<reference evidence="2" key="1">
    <citation type="submission" date="2018-05" db="EMBL/GenBank/DDBJ databases">
        <title>Leptospira yasudae sp. nov. and Leptospira stimsonii sp. nov., two pathogenic species of the genus Leptospira isolated from environmental sources.</title>
        <authorList>
            <person name="Casanovas-Massana A."/>
            <person name="Hamond C."/>
            <person name="Santos L.A."/>
            <person name="Hacker K.P."/>
            <person name="Balassiano I."/>
            <person name="Medeiros M.A."/>
            <person name="Reis M.G."/>
            <person name="Ko A.I."/>
            <person name="Wunder E.A."/>
        </authorList>
    </citation>
    <scope>NUCLEOTIDE SEQUENCE [LARGE SCALE GENOMIC DNA]</scope>
    <source>
        <strain evidence="2">Yale</strain>
    </source>
</reference>
<accession>A0A396YZV1</accession>
<gene>
    <name evidence="1" type="ORF">DLM75_18050</name>
</gene>
<evidence type="ECO:0000313" key="1">
    <source>
        <dbReference type="EMBL" id="RHX87393.1"/>
    </source>
</evidence>
<protein>
    <submittedName>
        <fullName evidence="1">Uncharacterized protein</fullName>
    </submittedName>
</protein>
<dbReference type="AlphaFoldDB" id="A0A396YZV1"/>
<dbReference type="EMBL" id="QHCT01000005">
    <property type="protein sequence ID" value="RHX87393.1"/>
    <property type="molecule type" value="Genomic_DNA"/>
</dbReference>
<sequence>MGNVGTLTFPEIDELKSRRSLYKTMLELLRSRNARPLMGKVGTHTFSENRDKNLEGCFIKQCWNSLARGKFVR</sequence>
<dbReference type="Proteomes" id="UP000265798">
    <property type="component" value="Unassembled WGS sequence"/>
</dbReference>
<proteinExistence type="predicted"/>
<name>A0A396YZV1_9LEPT</name>
<organism evidence="1 2">
    <name type="scientific">Leptospira stimsonii</name>
    <dbReference type="NCBI Taxonomy" id="2202203"/>
    <lineage>
        <taxon>Bacteria</taxon>
        <taxon>Pseudomonadati</taxon>
        <taxon>Spirochaetota</taxon>
        <taxon>Spirochaetia</taxon>
        <taxon>Leptospirales</taxon>
        <taxon>Leptospiraceae</taxon>
        <taxon>Leptospira</taxon>
    </lineage>
</organism>
<comment type="caution">
    <text evidence="1">The sequence shown here is derived from an EMBL/GenBank/DDBJ whole genome shotgun (WGS) entry which is preliminary data.</text>
</comment>